<name>A0A1M5IQU9_9BRAD</name>
<evidence type="ECO:0008006" key="4">
    <source>
        <dbReference type="Google" id="ProtNLM"/>
    </source>
</evidence>
<sequence>MLNWRYLMLAIAFALVNTASSTDAARADESGLFSPGFPPWPTPPNASSWCHRVWQCDRHGCAWQGLCPPQTFATSYIWQVQDHWPAQALAGYDDAWCRIYGPRTSPDYRQCRVNNYYTRLLVPIRATK</sequence>
<organism evidence="2 3">
    <name type="scientific">Bradyrhizobium erythrophlei</name>
    <dbReference type="NCBI Taxonomy" id="1437360"/>
    <lineage>
        <taxon>Bacteria</taxon>
        <taxon>Pseudomonadati</taxon>
        <taxon>Pseudomonadota</taxon>
        <taxon>Alphaproteobacteria</taxon>
        <taxon>Hyphomicrobiales</taxon>
        <taxon>Nitrobacteraceae</taxon>
        <taxon>Bradyrhizobium</taxon>
    </lineage>
</organism>
<gene>
    <name evidence="2" type="ORF">SAMN05443248_1091</name>
</gene>
<dbReference type="Proteomes" id="UP000189796">
    <property type="component" value="Chromosome I"/>
</dbReference>
<feature type="chain" id="PRO_5012431884" description="Secreted protein" evidence="1">
    <location>
        <begin position="25"/>
        <end position="128"/>
    </location>
</feature>
<protein>
    <recommendedName>
        <fullName evidence="4">Secreted protein</fullName>
    </recommendedName>
</protein>
<dbReference type="EMBL" id="LT670817">
    <property type="protein sequence ID" value="SHG30702.1"/>
    <property type="molecule type" value="Genomic_DNA"/>
</dbReference>
<dbReference type="AlphaFoldDB" id="A0A1M5IQU9"/>
<feature type="signal peptide" evidence="1">
    <location>
        <begin position="1"/>
        <end position="24"/>
    </location>
</feature>
<evidence type="ECO:0000313" key="3">
    <source>
        <dbReference type="Proteomes" id="UP000189796"/>
    </source>
</evidence>
<evidence type="ECO:0000256" key="1">
    <source>
        <dbReference type="SAM" id="SignalP"/>
    </source>
</evidence>
<accession>A0A1M5IQU9</accession>
<reference evidence="2 3" key="1">
    <citation type="submission" date="2016-11" db="EMBL/GenBank/DDBJ databases">
        <authorList>
            <person name="Jaros S."/>
            <person name="Januszkiewicz K."/>
            <person name="Wedrychowicz H."/>
        </authorList>
    </citation>
    <scope>NUCLEOTIDE SEQUENCE [LARGE SCALE GENOMIC DNA]</scope>
    <source>
        <strain evidence="2 3">GAS138</strain>
    </source>
</reference>
<keyword evidence="1" id="KW-0732">Signal</keyword>
<proteinExistence type="predicted"/>
<evidence type="ECO:0000313" key="2">
    <source>
        <dbReference type="EMBL" id="SHG30702.1"/>
    </source>
</evidence>